<name>A0AAI9N354_9BURK</name>
<organism evidence="1 2">
    <name type="scientific">Herbaspirillum frisingense GSF30</name>
    <dbReference type="NCBI Taxonomy" id="864073"/>
    <lineage>
        <taxon>Bacteria</taxon>
        <taxon>Pseudomonadati</taxon>
        <taxon>Pseudomonadota</taxon>
        <taxon>Betaproteobacteria</taxon>
        <taxon>Burkholderiales</taxon>
        <taxon>Oxalobacteraceae</taxon>
        <taxon>Herbaspirillum</taxon>
    </lineage>
</organism>
<evidence type="ECO:0008006" key="3">
    <source>
        <dbReference type="Google" id="ProtNLM"/>
    </source>
</evidence>
<dbReference type="EMBL" id="AEEC02000022">
    <property type="protein sequence ID" value="EOA03834.1"/>
    <property type="molecule type" value="Genomic_DNA"/>
</dbReference>
<reference evidence="1 2" key="1">
    <citation type="journal article" date="2013" name="Front. Microbiol.">
        <title>The genome of the endophytic bacterium H. frisingense GSF30(T) identifies diverse strategies in the Herbaspirillum genus to interact with plants.</title>
        <authorList>
            <person name="Straub D."/>
            <person name="Rothballer M."/>
            <person name="Hartmann A."/>
            <person name="Ludewig U."/>
        </authorList>
    </citation>
    <scope>NUCLEOTIDE SEQUENCE [LARGE SCALE GENOMIC DNA]</scope>
    <source>
        <strain evidence="1 2">GSF30</strain>
    </source>
</reference>
<dbReference type="Proteomes" id="UP000006772">
    <property type="component" value="Unassembled WGS sequence"/>
</dbReference>
<dbReference type="RefSeq" id="WP_006464393.1">
    <property type="nucleotide sequence ID" value="NZ_AEEC02000022.1"/>
</dbReference>
<gene>
    <name evidence="1" type="ORF">HFRIS_015791</name>
</gene>
<dbReference type="PROSITE" id="PS51257">
    <property type="entry name" value="PROKAR_LIPOPROTEIN"/>
    <property type="match status" value="1"/>
</dbReference>
<dbReference type="AlphaFoldDB" id="A0AAI9N354"/>
<sequence length="138" mass="15581">MTTDKIIASMNHVVVLAIIFTLAGCGPSDERIVGPYLLTHIDTQQDMYLCYELPEGNCVGRIQKTVFAVGWDDRYIVAKRHPDSDRKVVQYFFLEMAKDSHYADPSTSVTGPMSEESFSRYARLLGLPPFTKTITQLE</sequence>
<evidence type="ECO:0000313" key="1">
    <source>
        <dbReference type="EMBL" id="EOA03834.1"/>
    </source>
</evidence>
<accession>A0AAI9N354</accession>
<comment type="caution">
    <text evidence="1">The sequence shown here is derived from an EMBL/GenBank/DDBJ whole genome shotgun (WGS) entry which is preliminary data.</text>
</comment>
<protein>
    <recommendedName>
        <fullName evidence="3">Lipoprotein</fullName>
    </recommendedName>
</protein>
<evidence type="ECO:0000313" key="2">
    <source>
        <dbReference type="Proteomes" id="UP000006772"/>
    </source>
</evidence>
<proteinExistence type="predicted"/>